<evidence type="ECO:0000259" key="3">
    <source>
        <dbReference type="PROSITE" id="PS50943"/>
    </source>
</evidence>
<keyword evidence="1" id="KW-0238">DNA-binding</keyword>
<dbReference type="AlphaFoldDB" id="A0A5C8I3K9"/>
<dbReference type="InterPro" id="IPR011051">
    <property type="entry name" value="RmlC_Cupin_sf"/>
</dbReference>
<sequence length="239" mass="26323">MTTAAFPRRPPRDNRIETHAHHTDPATADMAPTSTDDGLAEELTDQQVFGARLRMFRKSRRMSMRDLAVAAGVSPSYIHQIENGTANAGFNVLRRLADVLSLQIIDLFERPRTSGRVLRREERPSLSHGGDVLTTAITPPPLLDVEVTSTEYPPGAVVGGDDYTHGDVREIFIVVRGLFRFRLDGSDYELREGDSLDFRSSVPHTITNIGPERAEAIWVSSPPASLNRPSAGETAPPEQ</sequence>
<protein>
    <submittedName>
        <fullName evidence="4">Helix-turn-helix domain-containing protein</fullName>
    </submittedName>
</protein>
<evidence type="ECO:0000256" key="2">
    <source>
        <dbReference type="SAM" id="MobiDB-lite"/>
    </source>
</evidence>
<dbReference type="InterPro" id="IPR050807">
    <property type="entry name" value="TransReg_Diox_bact_type"/>
</dbReference>
<feature type="compositionally biased region" description="Basic and acidic residues" evidence="2">
    <location>
        <begin position="10"/>
        <end position="24"/>
    </location>
</feature>
<dbReference type="CDD" id="cd02209">
    <property type="entry name" value="cupin_XRE_C"/>
    <property type="match status" value="1"/>
</dbReference>
<dbReference type="Proteomes" id="UP000321034">
    <property type="component" value="Unassembled WGS sequence"/>
</dbReference>
<dbReference type="CDD" id="cd00093">
    <property type="entry name" value="HTH_XRE"/>
    <property type="match status" value="1"/>
</dbReference>
<evidence type="ECO:0000256" key="1">
    <source>
        <dbReference type="ARBA" id="ARBA00023125"/>
    </source>
</evidence>
<comment type="caution">
    <text evidence="4">The sequence shown here is derived from an EMBL/GenBank/DDBJ whole genome shotgun (WGS) entry which is preliminary data.</text>
</comment>
<reference evidence="4 5" key="1">
    <citation type="submission" date="2019-08" db="EMBL/GenBank/DDBJ databases">
        <authorList>
            <person name="Dong K."/>
        </authorList>
    </citation>
    <scope>NUCLEOTIDE SEQUENCE [LARGE SCALE GENOMIC DNA]</scope>
    <source>
        <strain evidence="4 5">JCM14558</strain>
    </source>
</reference>
<dbReference type="GO" id="GO:0005829">
    <property type="term" value="C:cytosol"/>
    <property type="evidence" value="ECO:0007669"/>
    <property type="project" value="TreeGrafter"/>
</dbReference>
<proteinExistence type="predicted"/>
<dbReference type="InterPro" id="IPR010982">
    <property type="entry name" value="Lambda_DNA-bd_dom_sf"/>
</dbReference>
<dbReference type="SMART" id="SM00530">
    <property type="entry name" value="HTH_XRE"/>
    <property type="match status" value="1"/>
</dbReference>
<dbReference type="Pfam" id="PF13560">
    <property type="entry name" value="HTH_31"/>
    <property type="match status" value="1"/>
</dbReference>
<evidence type="ECO:0000313" key="5">
    <source>
        <dbReference type="Proteomes" id="UP000321034"/>
    </source>
</evidence>
<dbReference type="PANTHER" id="PTHR46797:SF1">
    <property type="entry name" value="METHYLPHOSPHONATE SYNTHASE"/>
    <property type="match status" value="1"/>
</dbReference>
<organism evidence="4 5">
    <name type="scientific">Microbacterium hatanonis</name>
    <dbReference type="NCBI Taxonomy" id="404366"/>
    <lineage>
        <taxon>Bacteria</taxon>
        <taxon>Bacillati</taxon>
        <taxon>Actinomycetota</taxon>
        <taxon>Actinomycetes</taxon>
        <taxon>Micrococcales</taxon>
        <taxon>Microbacteriaceae</taxon>
        <taxon>Microbacterium</taxon>
    </lineage>
</organism>
<feature type="region of interest" description="Disordered" evidence="2">
    <location>
        <begin position="1"/>
        <end position="37"/>
    </location>
</feature>
<feature type="region of interest" description="Disordered" evidence="2">
    <location>
        <begin position="220"/>
        <end position="239"/>
    </location>
</feature>
<dbReference type="Pfam" id="PF07883">
    <property type="entry name" value="Cupin_2"/>
    <property type="match status" value="1"/>
</dbReference>
<dbReference type="InterPro" id="IPR013096">
    <property type="entry name" value="Cupin_2"/>
</dbReference>
<dbReference type="SUPFAM" id="SSF47413">
    <property type="entry name" value="lambda repressor-like DNA-binding domains"/>
    <property type="match status" value="1"/>
</dbReference>
<accession>A0A5C8I3K9</accession>
<dbReference type="SUPFAM" id="SSF51182">
    <property type="entry name" value="RmlC-like cupins"/>
    <property type="match status" value="1"/>
</dbReference>
<dbReference type="EMBL" id="VRSV01000001">
    <property type="protein sequence ID" value="TXK12801.1"/>
    <property type="molecule type" value="Genomic_DNA"/>
</dbReference>
<dbReference type="OrthoDB" id="5114244at2"/>
<keyword evidence="5" id="KW-1185">Reference proteome</keyword>
<dbReference type="PANTHER" id="PTHR46797">
    <property type="entry name" value="HTH-TYPE TRANSCRIPTIONAL REGULATOR"/>
    <property type="match status" value="1"/>
</dbReference>
<dbReference type="Gene3D" id="2.60.120.10">
    <property type="entry name" value="Jelly Rolls"/>
    <property type="match status" value="1"/>
</dbReference>
<dbReference type="GO" id="GO:0003677">
    <property type="term" value="F:DNA binding"/>
    <property type="evidence" value="ECO:0007669"/>
    <property type="project" value="UniProtKB-KW"/>
</dbReference>
<dbReference type="InterPro" id="IPR014710">
    <property type="entry name" value="RmlC-like_jellyroll"/>
</dbReference>
<dbReference type="InterPro" id="IPR001387">
    <property type="entry name" value="Cro/C1-type_HTH"/>
</dbReference>
<evidence type="ECO:0000313" key="4">
    <source>
        <dbReference type="EMBL" id="TXK12801.1"/>
    </source>
</evidence>
<name>A0A5C8I3K9_9MICO</name>
<gene>
    <name evidence="4" type="ORF">FVP77_04920</name>
</gene>
<feature type="domain" description="HTH cro/C1-type" evidence="3">
    <location>
        <begin position="53"/>
        <end position="107"/>
    </location>
</feature>
<dbReference type="PROSITE" id="PS50943">
    <property type="entry name" value="HTH_CROC1"/>
    <property type="match status" value="1"/>
</dbReference>
<dbReference type="GO" id="GO:0003700">
    <property type="term" value="F:DNA-binding transcription factor activity"/>
    <property type="evidence" value="ECO:0007669"/>
    <property type="project" value="TreeGrafter"/>
</dbReference>
<dbReference type="Gene3D" id="1.10.260.40">
    <property type="entry name" value="lambda repressor-like DNA-binding domains"/>
    <property type="match status" value="1"/>
</dbReference>